<dbReference type="RefSeq" id="WP_291028312.1">
    <property type="nucleotide sequence ID" value="NZ_CALESN010000019.1"/>
</dbReference>
<gene>
    <name evidence="1" type="ORF">KL86DYS1_20170</name>
</gene>
<reference evidence="1" key="1">
    <citation type="submission" date="2016-04" db="EMBL/GenBank/DDBJ databases">
        <authorList>
            <person name="Evans L.H."/>
            <person name="Alamgir A."/>
            <person name="Owens N."/>
            <person name="Weber N.D."/>
            <person name="Virtaneva K."/>
            <person name="Barbian K."/>
            <person name="Babar A."/>
            <person name="Rosenke K."/>
        </authorList>
    </citation>
    <scope>NUCLEOTIDE SEQUENCE</scope>
    <source>
        <strain evidence="1">86-1</strain>
    </source>
</reference>
<evidence type="ECO:0000313" key="1">
    <source>
        <dbReference type="EMBL" id="SBW00354.1"/>
    </source>
</evidence>
<sequence length="143" mass="16701">MRLWSLHPQYLDSAGLNASWREGLLAKNVLLGNTKGYTNHSQLIRFKNSPEPNLYIDAFLTEIYKEAARRNFSYSKEKIRMIENISPIPVTKGQLEYEYEHLRRKLQKRSPELLVKLPSLSDLKTHPLFETIEGGIEDWEIIT</sequence>
<protein>
    <recommendedName>
        <fullName evidence="2">Pyrimidine dimer DNA glycosylase</fullName>
    </recommendedName>
</protein>
<dbReference type="AlphaFoldDB" id="A0A212JLP4"/>
<dbReference type="Pfam" id="PF03013">
    <property type="entry name" value="Pyr_excise"/>
    <property type="match status" value="1"/>
</dbReference>
<dbReference type="EMBL" id="FLUM01000002">
    <property type="protein sequence ID" value="SBW00354.1"/>
    <property type="molecule type" value="Genomic_DNA"/>
</dbReference>
<organism evidence="1">
    <name type="scientific">uncultured Dysgonomonas sp</name>
    <dbReference type="NCBI Taxonomy" id="206096"/>
    <lineage>
        <taxon>Bacteria</taxon>
        <taxon>Pseudomonadati</taxon>
        <taxon>Bacteroidota</taxon>
        <taxon>Bacteroidia</taxon>
        <taxon>Bacteroidales</taxon>
        <taxon>Dysgonomonadaceae</taxon>
        <taxon>Dysgonomonas</taxon>
        <taxon>environmental samples</taxon>
    </lineage>
</organism>
<evidence type="ECO:0008006" key="2">
    <source>
        <dbReference type="Google" id="ProtNLM"/>
    </source>
</evidence>
<dbReference type="InterPro" id="IPR004260">
    <property type="entry name" value="Pyr-dimer_DNA_glycosylase"/>
</dbReference>
<proteinExistence type="predicted"/>
<name>A0A212JLP4_9BACT</name>
<accession>A0A212JLP4</accession>